<proteinExistence type="inferred from homology"/>
<evidence type="ECO:0000259" key="8">
    <source>
        <dbReference type="Pfam" id="PF01643"/>
    </source>
</evidence>
<evidence type="ECO:0000313" key="11">
    <source>
        <dbReference type="Proteomes" id="UP000186058"/>
    </source>
</evidence>
<dbReference type="InterPro" id="IPR049427">
    <property type="entry name" value="Acyl-ACP_TE_C"/>
</dbReference>
<keyword evidence="4" id="KW-0276">Fatty acid metabolism</keyword>
<evidence type="ECO:0000256" key="7">
    <source>
        <dbReference type="ARBA" id="ARBA00023160"/>
    </source>
</evidence>
<accession>A0ABX3EHW3</accession>
<name>A0ABX3EHW3_9BACL</name>
<keyword evidence="6" id="KW-0443">Lipid metabolism</keyword>
<dbReference type="InterPro" id="IPR045023">
    <property type="entry name" value="FATA/B"/>
</dbReference>
<feature type="domain" description="Acyl-ACP thioesterase-like C-terminal" evidence="9">
    <location>
        <begin position="161"/>
        <end position="228"/>
    </location>
</feature>
<evidence type="ECO:0000256" key="1">
    <source>
        <dbReference type="ARBA" id="ARBA00006500"/>
    </source>
</evidence>
<dbReference type="PANTHER" id="PTHR31727:SF6">
    <property type="entry name" value="OLEOYL-ACYL CARRIER PROTEIN THIOESTERASE 1, CHLOROPLASTIC"/>
    <property type="match status" value="1"/>
</dbReference>
<dbReference type="RefSeq" id="WP_074108655.1">
    <property type="nucleotide sequence ID" value="NZ_LVWI01000064.1"/>
</dbReference>
<keyword evidence="2" id="KW-0444">Lipid biosynthesis</keyword>
<keyword evidence="7" id="KW-0275">Fatty acid biosynthesis</keyword>
<evidence type="ECO:0000256" key="6">
    <source>
        <dbReference type="ARBA" id="ARBA00023098"/>
    </source>
</evidence>
<keyword evidence="3" id="KW-0378">Hydrolase</keyword>
<keyword evidence="5" id="KW-0809">Transit peptide</keyword>
<dbReference type="Pfam" id="PF01643">
    <property type="entry name" value="Acyl-ACP_TE"/>
    <property type="match status" value="1"/>
</dbReference>
<reference evidence="10 11" key="1">
    <citation type="submission" date="2016-03" db="EMBL/GenBank/DDBJ databases">
        <authorList>
            <person name="Sant'Anna F.H."/>
            <person name="Ambrosini A."/>
            <person name="Souza R."/>
            <person name="Bach E."/>
            <person name="Fernandes G."/>
            <person name="Balsanelli E."/>
            <person name="Baura V.A."/>
            <person name="Souza E.M."/>
            <person name="Passaglia L."/>
        </authorList>
    </citation>
    <scope>NUCLEOTIDE SEQUENCE [LARGE SCALE GENOMIC DNA]</scope>
    <source>
        <strain evidence="10 11">P26E</strain>
    </source>
</reference>
<protein>
    <recommendedName>
        <fullName evidence="12">Acyl-ACP thioesterase</fullName>
    </recommendedName>
</protein>
<evidence type="ECO:0000256" key="2">
    <source>
        <dbReference type="ARBA" id="ARBA00022516"/>
    </source>
</evidence>
<evidence type="ECO:0000256" key="4">
    <source>
        <dbReference type="ARBA" id="ARBA00022832"/>
    </source>
</evidence>
<evidence type="ECO:0000313" key="10">
    <source>
        <dbReference type="EMBL" id="OKP82880.1"/>
    </source>
</evidence>
<dbReference type="InterPro" id="IPR029069">
    <property type="entry name" value="HotDog_dom_sf"/>
</dbReference>
<dbReference type="CDD" id="cd00586">
    <property type="entry name" value="4HBT"/>
    <property type="match status" value="1"/>
</dbReference>
<evidence type="ECO:0000256" key="3">
    <source>
        <dbReference type="ARBA" id="ARBA00022801"/>
    </source>
</evidence>
<dbReference type="Gene3D" id="3.10.129.10">
    <property type="entry name" value="Hotdog Thioesterase"/>
    <property type="match status" value="1"/>
</dbReference>
<gene>
    <name evidence="10" type="ORF">A3844_23210</name>
</gene>
<evidence type="ECO:0008006" key="12">
    <source>
        <dbReference type="Google" id="ProtNLM"/>
    </source>
</evidence>
<dbReference type="SUPFAM" id="SSF54637">
    <property type="entry name" value="Thioesterase/thiol ester dehydrase-isomerase"/>
    <property type="match status" value="2"/>
</dbReference>
<evidence type="ECO:0000259" key="9">
    <source>
        <dbReference type="Pfam" id="PF20791"/>
    </source>
</evidence>
<dbReference type="PANTHER" id="PTHR31727">
    <property type="entry name" value="OLEOYL-ACYL CARRIER PROTEIN THIOESTERASE 1, CHLOROPLASTIC"/>
    <property type="match status" value="1"/>
</dbReference>
<feature type="domain" description="Acyl-ACP thioesterase N-terminal hotdog" evidence="8">
    <location>
        <begin position="9"/>
        <end position="126"/>
    </location>
</feature>
<sequence>MDKSNNLLWTEQFVVQASDTDCRSQAKLSFILEILQRTADAAVNALGLSLEKMLDNGMGWMLITLDLEIRRMPRLNDQLTVHTWSKGTKGALWQRDYRIYDKNDVEVAVVRSVWALVDIEKRKILRPTAIPVPVNHYSGDSVGSMPDKATIPDDISLQAAYPYKVRFSGLDSNLHLNNARYGEICCDALSLEEWGAKELKRFRITYVQEARLGDVLQIQRSALTNEGIYMQGSAGDKVFFTACLGF</sequence>
<dbReference type="EMBL" id="LVWI01000064">
    <property type="protein sequence ID" value="OKP82880.1"/>
    <property type="molecule type" value="Genomic_DNA"/>
</dbReference>
<keyword evidence="11" id="KW-1185">Reference proteome</keyword>
<dbReference type="Pfam" id="PF20791">
    <property type="entry name" value="Acyl-ACP_TE_C"/>
    <property type="match status" value="1"/>
</dbReference>
<evidence type="ECO:0000256" key="5">
    <source>
        <dbReference type="ARBA" id="ARBA00022946"/>
    </source>
</evidence>
<organism evidence="10 11">
    <name type="scientific">Paenibacillus helianthi</name>
    <dbReference type="NCBI Taxonomy" id="1349432"/>
    <lineage>
        <taxon>Bacteria</taxon>
        <taxon>Bacillati</taxon>
        <taxon>Bacillota</taxon>
        <taxon>Bacilli</taxon>
        <taxon>Bacillales</taxon>
        <taxon>Paenibacillaceae</taxon>
        <taxon>Paenibacillus</taxon>
    </lineage>
</organism>
<dbReference type="Proteomes" id="UP000186058">
    <property type="component" value="Unassembled WGS sequence"/>
</dbReference>
<comment type="caution">
    <text evidence="10">The sequence shown here is derived from an EMBL/GenBank/DDBJ whole genome shotgun (WGS) entry which is preliminary data.</text>
</comment>
<dbReference type="InterPro" id="IPR002864">
    <property type="entry name" value="Acyl-ACP_thioesterase_NHD"/>
</dbReference>
<comment type="similarity">
    <text evidence="1">Belongs to the acyl-ACP thioesterase family.</text>
</comment>